<keyword evidence="7 8" id="KW-0472">Membrane</keyword>
<reference evidence="10 11" key="1">
    <citation type="submission" date="2021-09" db="EMBL/GenBank/DDBJ databases">
        <title>The complete genome sequence of a new microorganism.</title>
        <authorList>
            <person name="Zi Z."/>
        </authorList>
    </citation>
    <scope>NUCLEOTIDE SEQUENCE [LARGE SCALE GENOMIC DNA]</scope>
    <source>
        <strain evidence="10 11">WGZ8</strain>
    </source>
</reference>
<dbReference type="PANTHER" id="PTHR43357:SF4">
    <property type="entry name" value="INNER MEMBRANE ABC TRANSPORTER PERMEASE PROTEIN YDCV"/>
    <property type="match status" value="1"/>
</dbReference>
<dbReference type="PROSITE" id="PS50928">
    <property type="entry name" value="ABC_TM1"/>
    <property type="match status" value="2"/>
</dbReference>
<evidence type="ECO:0000259" key="9">
    <source>
        <dbReference type="PROSITE" id="PS50928"/>
    </source>
</evidence>
<feature type="transmembrane region" description="Helical" evidence="8">
    <location>
        <begin position="417"/>
        <end position="439"/>
    </location>
</feature>
<feature type="transmembrane region" description="Helical" evidence="8">
    <location>
        <begin position="216"/>
        <end position="238"/>
    </location>
</feature>
<dbReference type="Gene3D" id="1.10.3720.10">
    <property type="entry name" value="MetI-like"/>
    <property type="match status" value="2"/>
</dbReference>
<comment type="subcellular location">
    <subcellularLocation>
        <location evidence="1">Cell inner membrane</location>
        <topology evidence="1">Multi-pass membrane protein</topology>
    </subcellularLocation>
    <subcellularLocation>
        <location evidence="8">Cell membrane</location>
        <topology evidence="8">Multi-pass membrane protein</topology>
    </subcellularLocation>
</comment>
<keyword evidence="3" id="KW-1003">Cell membrane</keyword>
<dbReference type="InterPro" id="IPR035906">
    <property type="entry name" value="MetI-like_sf"/>
</dbReference>
<comment type="caution">
    <text evidence="10">The sequence shown here is derived from an EMBL/GenBank/DDBJ whole genome shotgun (WGS) entry which is preliminary data.</text>
</comment>
<keyword evidence="2 8" id="KW-0813">Transport</keyword>
<dbReference type="InterPro" id="IPR000515">
    <property type="entry name" value="MetI-like"/>
</dbReference>
<name>A0ABS7VW33_9HYPH</name>
<evidence type="ECO:0000256" key="1">
    <source>
        <dbReference type="ARBA" id="ARBA00004429"/>
    </source>
</evidence>
<keyword evidence="6 8" id="KW-1133">Transmembrane helix</keyword>
<evidence type="ECO:0000256" key="3">
    <source>
        <dbReference type="ARBA" id="ARBA00022475"/>
    </source>
</evidence>
<evidence type="ECO:0000313" key="10">
    <source>
        <dbReference type="EMBL" id="MBZ6079073.1"/>
    </source>
</evidence>
<gene>
    <name evidence="10" type="ORF">K9B37_22710</name>
</gene>
<comment type="similarity">
    <text evidence="8">Belongs to the binding-protein-dependent transport system permease family.</text>
</comment>
<keyword evidence="11" id="KW-1185">Reference proteome</keyword>
<evidence type="ECO:0000256" key="5">
    <source>
        <dbReference type="ARBA" id="ARBA00022692"/>
    </source>
</evidence>
<feature type="transmembrane region" description="Helical" evidence="8">
    <location>
        <begin position="24"/>
        <end position="45"/>
    </location>
</feature>
<feature type="domain" description="ABC transmembrane type-1" evidence="9">
    <location>
        <begin position="379"/>
        <end position="567"/>
    </location>
</feature>
<dbReference type="Pfam" id="PF00528">
    <property type="entry name" value="BPD_transp_1"/>
    <property type="match status" value="2"/>
</dbReference>
<keyword evidence="5 8" id="KW-0812">Transmembrane</keyword>
<feature type="transmembrane region" description="Helical" evidence="8">
    <location>
        <begin position="84"/>
        <end position="104"/>
    </location>
</feature>
<feature type="transmembrane region" description="Helical" evidence="8">
    <location>
        <begin position="547"/>
        <end position="571"/>
    </location>
</feature>
<feature type="transmembrane region" description="Helical" evidence="8">
    <location>
        <begin position="116"/>
        <end position="139"/>
    </location>
</feature>
<evidence type="ECO:0000256" key="7">
    <source>
        <dbReference type="ARBA" id="ARBA00023136"/>
    </source>
</evidence>
<feature type="transmembrane region" description="Helical" evidence="8">
    <location>
        <begin position="519"/>
        <end position="541"/>
    </location>
</feature>
<sequence>MMADVSAEQPSGTARWTFLASPSLIKIALLVVVAILVLGPVIVLLRASLAPQDVLPFETSAFTFANFRQIFAGNDTFTLLTTTIAYAGGSVLLGVGAAALVAWLTERTDMPGATVIRVFLFSWMAVPPLVIGFGWVLLINPGNGALNVLARAALGLTSPLFTIYSFWSLIIITAFSVFPTAYVMLGGLFSNMDPQLESAGHVHGSRSFTVMRRITLPLLIPGILSVGIFMVMIVVQAFEIPFIVGLSAQIRVLSTRVYLLASPTTGIPNYGLSSAFGVCLLGLACLLMWVYFRCVGTGEKYRVVTGKAFRPRRQKLGVWRLPVTCIVFALFGVMILPLLMIFWTSFTASYQVPSLAALGSLSFDNYSRALASPFAQQAIINTLVLVFASATLVMFLGSLIAWFSVRDRGLAARILDVLAFAPTAIPPVVMVIAILLVYIRTPVYGTIWILVLSSVTVQLAFATRTMTSALTQLHKELGDAATVCGASWWTSFRCITLPLLRVQFLSGWLFVAAHTSRDLTIPLVLMTSSNVVLASAIWMMWDFPDLPGAAAMAVLLVLGLLVIVLPVQILATRGRSGA</sequence>
<dbReference type="EMBL" id="JAIRBM010000027">
    <property type="protein sequence ID" value="MBZ6079073.1"/>
    <property type="molecule type" value="Genomic_DNA"/>
</dbReference>
<dbReference type="RefSeq" id="WP_224315823.1">
    <property type="nucleotide sequence ID" value="NZ_JAIRBM010000027.1"/>
</dbReference>
<feature type="transmembrane region" description="Helical" evidence="8">
    <location>
        <begin position="270"/>
        <end position="292"/>
    </location>
</feature>
<proteinExistence type="inferred from homology"/>
<protein>
    <submittedName>
        <fullName evidence="10">Iron ABC transporter permease</fullName>
    </submittedName>
</protein>
<accession>A0ABS7VW33</accession>
<feature type="transmembrane region" description="Helical" evidence="8">
    <location>
        <begin position="445"/>
        <end position="463"/>
    </location>
</feature>
<feature type="transmembrane region" description="Helical" evidence="8">
    <location>
        <begin position="378"/>
        <end position="405"/>
    </location>
</feature>
<evidence type="ECO:0000256" key="8">
    <source>
        <dbReference type="RuleBase" id="RU363032"/>
    </source>
</evidence>
<dbReference type="Proteomes" id="UP000704176">
    <property type="component" value="Unassembled WGS sequence"/>
</dbReference>
<evidence type="ECO:0000313" key="11">
    <source>
        <dbReference type="Proteomes" id="UP000704176"/>
    </source>
</evidence>
<organism evidence="10 11">
    <name type="scientific">Microvirga puerhi</name>
    <dbReference type="NCBI Taxonomy" id="2876078"/>
    <lineage>
        <taxon>Bacteria</taxon>
        <taxon>Pseudomonadati</taxon>
        <taxon>Pseudomonadota</taxon>
        <taxon>Alphaproteobacteria</taxon>
        <taxon>Hyphomicrobiales</taxon>
        <taxon>Methylobacteriaceae</taxon>
        <taxon>Microvirga</taxon>
    </lineage>
</organism>
<dbReference type="CDD" id="cd06261">
    <property type="entry name" value="TM_PBP2"/>
    <property type="match status" value="2"/>
</dbReference>
<dbReference type="PANTHER" id="PTHR43357">
    <property type="entry name" value="INNER MEMBRANE ABC TRANSPORTER PERMEASE PROTEIN YDCV"/>
    <property type="match status" value="1"/>
</dbReference>
<feature type="transmembrane region" description="Helical" evidence="8">
    <location>
        <begin position="317"/>
        <end position="343"/>
    </location>
</feature>
<feature type="domain" description="ABC transmembrane type-1" evidence="9">
    <location>
        <begin position="80"/>
        <end position="291"/>
    </location>
</feature>
<dbReference type="SUPFAM" id="SSF161098">
    <property type="entry name" value="MetI-like"/>
    <property type="match status" value="2"/>
</dbReference>
<evidence type="ECO:0000256" key="4">
    <source>
        <dbReference type="ARBA" id="ARBA00022519"/>
    </source>
</evidence>
<feature type="transmembrane region" description="Helical" evidence="8">
    <location>
        <begin position="159"/>
        <end position="185"/>
    </location>
</feature>
<evidence type="ECO:0000256" key="2">
    <source>
        <dbReference type="ARBA" id="ARBA00022448"/>
    </source>
</evidence>
<keyword evidence="4" id="KW-0997">Cell inner membrane</keyword>
<evidence type="ECO:0000256" key="6">
    <source>
        <dbReference type="ARBA" id="ARBA00022989"/>
    </source>
</evidence>